<name>A0A5S9QYE4_9GAMM</name>
<evidence type="ECO:0000313" key="1">
    <source>
        <dbReference type="EMBL" id="CAA0125261.1"/>
    </source>
</evidence>
<dbReference type="EMBL" id="CACSIO010000061">
    <property type="protein sequence ID" value="CAA0125261.1"/>
    <property type="molecule type" value="Genomic_DNA"/>
</dbReference>
<dbReference type="Proteomes" id="UP000441399">
    <property type="component" value="Unassembled WGS sequence"/>
</dbReference>
<reference evidence="1 2" key="1">
    <citation type="submission" date="2019-11" db="EMBL/GenBank/DDBJ databases">
        <authorList>
            <person name="Holert J."/>
        </authorList>
    </citation>
    <scope>NUCLEOTIDE SEQUENCE [LARGE SCALE GENOMIC DNA]</scope>
    <source>
        <strain evidence="1">SB11_3</strain>
    </source>
</reference>
<dbReference type="AlphaFoldDB" id="A0A5S9QYE4"/>
<accession>A0A5S9QYE4</accession>
<organism evidence="1 2">
    <name type="scientific">BD1-7 clade bacterium</name>
    <dbReference type="NCBI Taxonomy" id="2029982"/>
    <lineage>
        <taxon>Bacteria</taxon>
        <taxon>Pseudomonadati</taxon>
        <taxon>Pseudomonadota</taxon>
        <taxon>Gammaproteobacteria</taxon>
        <taxon>Cellvibrionales</taxon>
        <taxon>Spongiibacteraceae</taxon>
        <taxon>BD1-7 clade</taxon>
    </lineage>
</organism>
<sequence>MEAEGSIVSSRAAQLFSIMARVIGISLPSLSMTKALNKGVSASHAIGSSDFDGGLFECFNVAPDSGDSVLTGYFFVLFLNLRMKTCKR</sequence>
<protein>
    <submittedName>
        <fullName evidence="1">Uncharacterized protein</fullName>
    </submittedName>
</protein>
<proteinExistence type="predicted"/>
<evidence type="ECO:0000313" key="2">
    <source>
        <dbReference type="Proteomes" id="UP000441399"/>
    </source>
</evidence>
<gene>
    <name evidence="1" type="ORF">OPDIPICF_03417</name>
</gene>
<keyword evidence="2" id="KW-1185">Reference proteome</keyword>